<proteinExistence type="predicted"/>
<name>A0A849SBN2_UNCEI</name>
<dbReference type="Proteomes" id="UP000580839">
    <property type="component" value="Unassembled WGS sequence"/>
</dbReference>
<accession>A0A849SBN2</accession>
<organism evidence="1 2">
    <name type="scientific">Eiseniibacteriota bacterium</name>
    <dbReference type="NCBI Taxonomy" id="2212470"/>
    <lineage>
        <taxon>Bacteria</taxon>
        <taxon>Candidatus Eiseniibacteriota</taxon>
    </lineage>
</organism>
<evidence type="ECO:0000313" key="1">
    <source>
        <dbReference type="EMBL" id="NOT32772.1"/>
    </source>
</evidence>
<evidence type="ECO:0000313" key="2">
    <source>
        <dbReference type="Proteomes" id="UP000580839"/>
    </source>
</evidence>
<dbReference type="EMBL" id="JABFRW010000013">
    <property type="protein sequence ID" value="NOT32772.1"/>
    <property type="molecule type" value="Genomic_DNA"/>
</dbReference>
<gene>
    <name evidence="1" type="ORF">HOP12_01245</name>
</gene>
<dbReference type="AlphaFoldDB" id="A0A849SBN2"/>
<protein>
    <submittedName>
        <fullName evidence="1">Uncharacterized protein</fullName>
    </submittedName>
</protein>
<reference evidence="1 2" key="1">
    <citation type="submission" date="2020-04" db="EMBL/GenBank/DDBJ databases">
        <title>Metagenomic profiling of ammonia- and methane-oxidizing microorganisms in a Dutch drinking water treatment plant.</title>
        <authorList>
            <person name="Poghosyan L."/>
            <person name="Leucker S."/>
        </authorList>
    </citation>
    <scope>NUCLEOTIDE SEQUENCE [LARGE SCALE GENOMIC DNA]</scope>
    <source>
        <strain evidence="1">S-RSF-IL-03</strain>
    </source>
</reference>
<sequence length="74" mass="8386">MKSRYAVTWARIDGTQVPIEELPLEELRDARLALMREDLEDAMTMSLFDAISAELARQTSPNGKHPRDAWPMAA</sequence>
<comment type="caution">
    <text evidence="1">The sequence shown here is derived from an EMBL/GenBank/DDBJ whole genome shotgun (WGS) entry which is preliminary data.</text>
</comment>